<dbReference type="InterPro" id="IPR035966">
    <property type="entry name" value="PKF_sf"/>
</dbReference>
<dbReference type="GO" id="GO:0048029">
    <property type="term" value="F:monosaccharide binding"/>
    <property type="evidence" value="ECO:0007669"/>
    <property type="project" value="TreeGrafter"/>
</dbReference>
<dbReference type="Gene3D" id="3.40.50.460">
    <property type="entry name" value="Phosphofructokinase domain"/>
    <property type="match status" value="1"/>
</dbReference>
<keyword evidence="4" id="KW-0808">Transferase</keyword>
<dbReference type="InterPro" id="IPR000023">
    <property type="entry name" value="Phosphofructokinase_dom"/>
</dbReference>
<dbReference type="AlphaFoldDB" id="A0A6B1DVB1"/>
<dbReference type="GO" id="GO:0042802">
    <property type="term" value="F:identical protein binding"/>
    <property type="evidence" value="ECO:0007669"/>
    <property type="project" value="TreeGrafter"/>
</dbReference>
<keyword evidence="5" id="KW-0479">Metal-binding</keyword>
<dbReference type="GO" id="GO:0046872">
    <property type="term" value="F:metal ion binding"/>
    <property type="evidence" value="ECO:0007669"/>
    <property type="project" value="UniProtKB-KW"/>
</dbReference>
<evidence type="ECO:0000256" key="7">
    <source>
        <dbReference type="ARBA" id="ARBA00022842"/>
    </source>
</evidence>
<gene>
    <name evidence="11" type="ORF">F4Y08_08160</name>
</gene>
<name>A0A6B1DVB1_9CHLR</name>
<reference evidence="11" key="1">
    <citation type="submission" date="2019-09" db="EMBL/GenBank/DDBJ databases">
        <title>Characterisation of the sponge microbiome using genome-centric metagenomics.</title>
        <authorList>
            <person name="Engelberts J.P."/>
            <person name="Robbins S.J."/>
            <person name="De Goeij J.M."/>
            <person name="Aranda M."/>
            <person name="Bell S.C."/>
            <person name="Webster N.S."/>
        </authorList>
    </citation>
    <scope>NUCLEOTIDE SEQUENCE</scope>
    <source>
        <strain evidence="11">SB0662_bin_9</strain>
    </source>
</reference>
<accession>A0A6B1DVB1</accession>
<comment type="similarity">
    <text evidence="9">Belongs to the phosphofructokinase type A (PFKA) family.</text>
</comment>
<comment type="caution">
    <text evidence="11">The sequence shown here is derived from an EMBL/GenBank/DDBJ whole genome shotgun (WGS) entry which is preliminary data.</text>
</comment>
<dbReference type="InterPro" id="IPR012003">
    <property type="entry name" value="ATP_PFK_prok-type"/>
</dbReference>
<comment type="pathway">
    <text evidence="2">Carbohydrate degradation; glycolysis; D-glyceraldehyde 3-phosphate and glycerone phosphate from D-glucose: step 3/4.</text>
</comment>
<evidence type="ECO:0000256" key="8">
    <source>
        <dbReference type="ARBA" id="ARBA00023152"/>
    </source>
</evidence>
<dbReference type="GO" id="GO:0016208">
    <property type="term" value="F:AMP binding"/>
    <property type="evidence" value="ECO:0007669"/>
    <property type="project" value="TreeGrafter"/>
</dbReference>
<dbReference type="PIRSF" id="PIRSF000532">
    <property type="entry name" value="ATP_PFK_prok"/>
    <property type="match status" value="1"/>
</dbReference>
<dbReference type="PRINTS" id="PR00476">
    <property type="entry name" value="PHFRCTKINASE"/>
</dbReference>
<keyword evidence="6 11" id="KW-0418">Kinase</keyword>
<proteinExistence type="inferred from homology"/>
<dbReference type="PANTHER" id="PTHR13697:SF52">
    <property type="entry name" value="ATP-DEPENDENT 6-PHOSPHOFRUCTOKINASE 3"/>
    <property type="match status" value="1"/>
</dbReference>
<dbReference type="UniPathway" id="UPA00109">
    <property type="reaction ID" value="UER00182"/>
</dbReference>
<protein>
    <submittedName>
        <fullName evidence="11">Phosphofructokinase</fullName>
    </submittedName>
</protein>
<dbReference type="GO" id="GO:0061621">
    <property type="term" value="P:canonical glycolysis"/>
    <property type="evidence" value="ECO:0007669"/>
    <property type="project" value="TreeGrafter"/>
</dbReference>
<evidence type="ECO:0000313" key="11">
    <source>
        <dbReference type="EMBL" id="MYD90294.1"/>
    </source>
</evidence>
<keyword evidence="7" id="KW-0460">Magnesium</keyword>
<dbReference type="GO" id="GO:0003872">
    <property type="term" value="F:6-phosphofructokinase activity"/>
    <property type="evidence" value="ECO:0007669"/>
    <property type="project" value="InterPro"/>
</dbReference>
<dbReference type="InterPro" id="IPR022953">
    <property type="entry name" value="ATP_PFK"/>
</dbReference>
<comment type="cofactor">
    <cofactor evidence="1">
        <name>Mg(2+)</name>
        <dbReference type="ChEBI" id="CHEBI:18420"/>
    </cofactor>
</comment>
<evidence type="ECO:0000256" key="2">
    <source>
        <dbReference type="ARBA" id="ARBA00004679"/>
    </source>
</evidence>
<dbReference type="GO" id="GO:0070095">
    <property type="term" value="F:fructose-6-phosphate binding"/>
    <property type="evidence" value="ECO:0007669"/>
    <property type="project" value="TreeGrafter"/>
</dbReference>
<evidence type="ECO:0000256" key="1">
    <source>
        <dbReference type="ARBA" id="ARBA00001946"/>
    </source>
</evidence>
<evidence type="ECO:0000256" key="4">
    <source>
        <dbReference type="ARBA" id="ARBA00022679"/>
    </source>
</evidence>
<evidence type="ECO:0000259" key="10">
    <source>
        <dbReference type="Pfam" id="PF00365"/>
    </source>
</evidence>
<keyword evidence="8" id="KW-0324">Glycolysis</keyword>
<dbReference type="GO" id="GO:0030388">
    <property type="term" value="P:fructose 1,6-bisphosphate metabolic process"/>
    <property type="evidence" value="ECO:0007669"/>
    <property type="project" value="TreeGrafter"/>
</dbReference>
<dbReference type="Gene3D" id="3.40.50.450">
    <property type="match status" value="1"/>
</dbReference>
<sequence length="385" mass="41346">MKLGILTGGGDVPGLNPCIKSIVTRMTEAGHEVVGFRRGWAGPLEINPDDPESVAHHTYNLDAEAVRTIDRTGGTFLHSSRTNPGKVKGGAIPEHLSVGDATDNGGGTYDFTSTVIKNLDALGVETLVPIGGDDTLGYGGRLHAEGVQIVACPKTMDNDVYGTDYCMGFSTAVTRSAEFITNLRTSAGSHERVAVIELFGRNSGETALLSSYVADADRALICEVPFNPDRLMALVTEDWNRNPSNYAMVVISEGATVEGGEIIESGQADAFGHRKLGGIGEMVGSLIEEHTGFGIINQKLAYLMRTGAPDALDLLVSRTYGHMAADLLLQGQSGRMVALRDGRFTHIDMGEVTKGTRCVDVDRLYNVETYRPEMKNPFGLPMFLY</sequence>
<feature type="domain" description="Phosphofructokinase" evidence="10">
    <location>
        <begin position="2"/>
        <end position="327"/>
    </location>
</feature>
<dbReference type="Pfam" id="PF00365">
    <property type="entry name" value="PFK"/>
    <property type="match status" value="1"/>
</dbReference>
<dbReference type="PANTHER" id="PTHR13697">
    <property type="entry name" value="PHOSPHOFRUCTOKINASE"/>
    <property type="match status" value="1"/>
</dbReference>
<evidence type="ECO:0000256" key="5">
    <source>
        <dbReference type="ARBA" id="ARBA00022723"/>
    </source>
</evidence>
<dbReference type="GO" id="GO:0006002">
    <property type="term" value="P:fructose 6-phosphate metabolic process"/>
    <property type="evidence" value="ECO:0007669"/>
    <property type="project" value="InterPro"/>
</dbReference>
<dbReference type="EMBL" id="VXPY01000056">
    <property type="protein sequence ID" value="MYD90294.1"/>
    <property type="molecule type" value="Genomic_DNA"/>
</dbReference>
<dbReference type="SUPFAM" id="SSF53784">
    <property type="entry name" value="Phosphofructokinase"/>
    <property type="match status" value="1"/>
</dbReference>
<keyword evidence="3" id="KW-0963">Cytoplasm</keyword>
<dbReference type="GO" id="GO:0005945">
    <property type="term" value="C:6-phosphofructokinase complex"/>
    <property type="evidence" value="ECO:0007669"/>
    <property type="project" value="TreeGrafter"/>
</dbReference>
<dbReference type="GO" id="GO:0005524">
    <property type="term" value="F:ATP binding"/>
    <property type="evidence" value="ECO:0007669"/>
    <property type="project" value="InterPro"/>
</dbReference>
<organism evidence="11">
    <name type="scientific">Caldilineaceae bacterium SB0662_bin_9</name>
    <dbReference type="NCBI Taxonomy" id="2605258"/>
    <lineage>
        <taxon>Bacteria</taxon>
        <taxon>Bacillati</taxon>
        <taxon>Chloroflexota</taxon>
        <taxon>Caldilineae</taxon>
        <taxon>Caldilineales</taxon>
        <taxon>Caldilineaceae</taxon>
    </lineage>
</organism>
<evidence type="ECO:0000256" key="3">
    <source>
        <dbReference type="ARBA" id="ARBA00022490"/>
    </source>
</evidence>
<evidence type="ECO:0000256" key="6">
    <source>
        <dbReference type="ARBA" id="ARBA00022777"/>
    </source>
</evidence>
<evidence type="ECO:0000256" key="9">
    <source>
        <dbReference type="ARBA" id="ARBA00038478"/>
    </source>
</evidence>